<dbReference type="Gene3D" id="1.10.3720.10">
    <property type="entry name" value="MetI-like"/>
    <property type="match status" value="2"/>
</dbReference>
<feature type="transmembrane region" description="Helical" evidence="8">
    <location>
        <begin position="67"/>
        <end position="91"/>
    </location>
</feature>
<keyword evidence="4" id="KW-0997">Cell inner membrane</keyword>
<keyword evidence="6 8" id="KW-1133">Transmembrane helix</keyword>
<evidence type="ECO:0000256" key="3">
    <source>
        <dbReference type="ARBA" id="ARBA00022475"/>
    </source>
</evidence>
<feature type="domain" description="ABC transmembrane type-1" evidence="9">
    <location>
        <begin position="321"/>
        <end position="511"/>
    </location>
</feature>
<keyword evidence="7 8" id="KW-0472">Membrane</keyword>
<dbReference type="PANTHER" id="PTHR43357">
    <property type="entry name" value="INNER MEMBRANE ABC TRANSPORTER PERMEASE PROTEIN YDCV"/>
    <property type="match status" value="1"/>
</dbReference>
<evidence type="ECO:0000313" key="11">
    <source>
        <dbReference type="Proteomes" id="UP001056109"/>
    </source>
</evidence>
<evidence type="ECO:0000256" key="1">
    <source>
        <dbReference type="ARBA" id="ARBA00004429"/>
    </source>
</evidence>
<keyword evidence="5 8" id="KW-0812">Transmembrane</keyword>
<feature type="transmembrane region" description="Helical" evidence="8">
    <location>
        <begin position="322"/>
        <end position="345"/>
    </location>
</feature>
<dbReference type="PROSITE" id="PS50928">
    <property type="entry name" value="ABC_TM1"/>
    <property type="match status" value="2"/>
</dbReference>
<gene>
    <name evidence="10" type="ORF">NG665_01550</name>
</gene>
<accession>A0ABY5AI81</accession>
<dbReference type="Proteomes" id="UP001056109">
    <property type="component" value="Chromosome"/>
</dbReference>
<feature type="transmembrane region" description="Helical" evidence="8">
    <location>
        <begin position="275"/>
        <end position="302"/>
    </location>
</feature>
<evidence type="ECO:0000256" key="8">
    <source>
        <dbReference type="RuleBase" id="RU363032"/>
    </source>
</evidence>
<sequence>MKSDARYRTRPQRRLTRGQHLPQTLVYVSVIVACVSVIPIFFLGYRALSNGVISFVQVLIRERSIELFWNTILLGAIVSIASAILGTITAWTVTRISLYRPRFWITLVCLPLGVPSFVSAFAWITAFPTFTGIIPLAILMTLVSTPFVTVPVMAALTQIDHAQADVARTLGRRRIYVFFTITLPQIAPAIGAGSIIVALYTISDFGAPALMRYETLTTGVYGQVIAGVSKHSPAGLAILIMLIAATLVIVENLLRRRSYRSSTHSYQPPAQQLSLTGQLAVSAVVLVIAGVSIIAPLAALFYRWIVHSQTVTDWDRIAQAGLTTIILASLAATIATLASLAIAYLTARLRHPVLSIIEAATFMGHALPGVVLALAMVSFTLTVIPWAYQSLPTLIVTYVFLFMPKGIGAARSGFHNVSVEAEEVARTLGDSPLRVWARVSIPGAKAGIFAGWLLVATAVMKELPATLMLRPNSIHTLATELWNYSSIGSYGAAAPVGLALLIVGMIPALMLSRSLHS</sequence>
<dbReference type="EMBL" id="CP099547">
    <property type="protein sequence ID" value="USR79705.1"/>
    <property type="molecule type" value="Genomic_DNA"/>
</dbReference>
<feature type="transmembrane region" description="Helical" evidence="8">
    <location>
        <begin position="176"/>
        <end position="202"/>
    </location>
</feature>
<dbReference type="RefSeq" id="WP_252673570.1">
    <property type="nucleotide sequence ID" value="NZ_CP099547.1"/>
</dbReference>
<keyword evidence="11" id="KW-1185">Reference proteome</keyword>
<feature type="transmembrane region" description="Helical" evidence="8">
    <location>
        <begin position="435"/>
        <end position="460"/>
    </location>
</feature>
<evidence type="ECO:0000313" key="10">
    <source>
        <dbReference type="EMBL" id="USR79705.1"/>
    </source>
</evidence>
<keyword evidence="3" id="KW-1003">Cell membrane</keyword>
<feature type="domain" description="ABC transmembrane type-1" evidence="9">
    <location>
        <begin position="68"/>
        <end position="255"/>
    </location>
</feature>
<evidence type="ECO:0000256" key="7">
    <source>
        <dbReference type="ARBA" id="ARBA00023136"/>
    </source>
</evidence>
<evidence type="ECO:0000256" key="2">
    <source>
        <dbReference type="ARBA" id="ARBA00022448"/>
    </source>
</evidence>
<evidence type="ECO:0000256" key="4">
    <source>
        <dbReference type="ARBA" id="ARBA00022519"/>
    </source>
</evidence>
<organism evidence="10 11">
    <name type="scientific">Arcanobacterium pinnipediorum</name>
    <dbReference type="NCBI Taxonomy" id="1503041"/>
    <lineage>
        <taxon>Bacteria</taxon>
        <taxon>Bacillati</taxon>
        <taxon>Actinomycetota</taxon>
        <taxon>Actinomycetes</taxon>
        <taxon>Actinomycetales</taxon>
        <taxon>Actinomycetaceae</taxon>
        <taxon>Arcanobacterium</taxon>
    </lineage>
</organism>
<feature type="transmembrane region" description="Helical" evidence="8">
    <location>
        <begin position="234"/>
        <end position="254"/>
    </location>
</feature>
<dbReference type="InterPro" id="IPR000515">
    <property type="entry name" value="MetI-like"/>
</dbReference>
<keyword evidence="2 8" id="KW-0813">Transport</keyword>
<dbReference type="CDD" id="cd06261">
    <property type="entry name" value="TM_PBP2"/>
    <property type="match status" value="2"/>
</dbReference>
<dbReference type="InterPro" id="IPR035906">
    <property type="entry name" value="MetI-like_sf"/>
</dbReference>
<evidence type="ECO:0000256" key="6">
    <source>
        <dbReference type="ARBA" id="ARBA00022989"/>
    </source>
</evidence>
<comment type="subcellular location">
    <subcellularLocation>
        <location evidence="1">Cell inner membrane</location>
        <topology evidence="1">Multi-pass membrane protein</topology>
    </subcellularLocation>
    <subcellularLocation>
        <location evidence="8">Cell membrane</location>
        <topology evidence="8">Multi-pass membrane protein</topology>
    </subcellularLocation>
</comment>
<dbReference type="PANTHER" id="PTHR43357:SF3">
    <property type="entry name" value="FE(3+)-TRANSPORT SYSTEM PERMEASE PROTEIN FBPB 2"/>
    <property type="match status" value="1"/>
</dbReference>
<reference evidence="10" key="1">
    <citation type="submission" date="2022-06" db="EMBL/GenBank/DDBJ databases">
        <title>Complete Genome Sequence of Arcanobacterium pinnipediorum strain DSM 28752 isolated from a harbour seal.</title>
        <authorList>
            <person name="Borowiak M."/>
            <person name="Kreitlow A."/>
            <person name="Alssahen M."/>
            <person name="Malorny B."/>
            <person name="Laemmler C."/>
            <person name="Prenger-Berninghoff E."/>
            <person name="Siebert U."/>
            <person name="Ploetz M."/>
            <person name="Abdulmawjood A."/>
        </authorList>
    </citation>
    <scope>NUCLEOTIDE SEQUENCE</scope>
    <source>
        <strain evidence="10">DSM 28752</strain>
    </source>
</reference>
<feature type="transmembrane region" description="Helical" evidence="8">
    <location>
        <begin position="21"/>
        <end position="47"/>
    </location>
</feature>
<dbReference type="PROSITE" id="PS51257">
    <property type="entry name" value="PROKAR_LIPOPROTEIN"/>
    <property type="match status" value="1"/>
</dbReference>
<dbReference type="Pfam" id="PF00528">
    <property type="entry name" value="BPD_transp_1"/>
    <property type="match status" value="2"/>
</dbReference>
<evidence type="ECO:0000256" key="5">
    <source>
        <dbReference type="ARBA" id="ARBA00022692"/>
    </source>
</evidence>
<feature type="transmembrane region" description="Helical" evidence="8">
    <location>
        <begin position="103"/>
        <end position="126"/>
    </location>
</feature>
<feature type="transmembrane region" description="Helical" evidence="8">
    <location>
        <begin position="132"/>
        <end position="156"/>
    </location>
</feature>
<feature type="transmembrane region" description="Helical" evidence="8">
    <location>
        <begin position="487"/>
        <end position="511"/>
    </location>
</feature>
<protein>
    <submittedName>
        <fullName evidence="10">Iron ABC transporter permease</fullName>
    </submittedName>
</protein>
<proteinExistence type="inferred from homology"/>
<name>A0ABY5AI81_9ACTO</name>
<comment type="similarity">
    <text evidence="8">Belongs to the binding-protein-dependent transport system permease family.</text>
</comment>
<dbReference type="SUPFAM" id="SSF161098">
    <property type="entry name" value="MetI-like"/>
    <property type="match status" value="2"/>
</dbReference>
<evidence type="ECO:0000259" key="9">
    <source>
        <dbReference type="PROSITE" id="PS50928"/>
    </source>
</evidence>